<dbReference type="Proteomes" id="UP001604336">
    <property type="component" value="Unassembled WGS sequence"/>
</dbReference>
<keyword evidence="1" id="KW-0863">Zinc-finger</keyword>
<evidence type="ECO:0000313" key="3">
    <source>
        <dbReference type="EMBL" id="KAL2524599.1"/>
    </source>
</evidence>
<keyword evidence="1" id="KW-0479">Metal-binding</keyword>
<dbReference type="InterPro" id="IPR018289">
    <property type="entry name" value="MULE_transposase_dom"/>
</dbReference>
<keyword evidence="1" id="KW-0862">Zinc</keyword>
<accession>A0ABD1UHT0</accession>
<protein>
    <submittedName>
        <fullName evidence="3">Protein FAR1-RELATED SEQUENCE</fullName>
    </submittedName>
</protein>
<dbReference type="SUPFAM" id="SSF57756">
    <property type="entry name" value="Retrovirus zinc finger-like domains"/>
    <property type="match status" value="1"/>
</dbReference>
<organism evidence="3 4">
    <name type="scientific">Abeliophyllum distichum</name>
    <dbReference type="NCBI Taxonomy" id="126358"/>
    <lineage>
        <taxon>Eukaryota</taxon>
        <taxon>Viridiplantae</taxon>
        <taxon>Streptophyta</taxon>
        <taxon>Embryophyta</taxon>
        <taxon>Tracheophyta</taxon>
        <taxon>Spermatophyta</taxon>
        <taxon>Magnoliopsida</taxon>
        <taxon>eudicotyledons</taxon>
        <taxon>Gunneridae</taxon>
        <taxon>Pentapetalae</taxon>
        <taxon>asterids</taxon>
        <taxon>lamiids</taxon>
        <taxon>Lamiales</taxon>
        <taxon>Oleaceae</taxon>
        <taxon>Forsythieae</taxon>
        <taxon>Abeliophyllum</taxon>
    </lineage>
</organism>
<evidence type="ECO:0000313" key="4">
    <source>
        <dbReference type="Proteomes" id="UP001604336"/>
    </source>
</evidence>
<reference evidence="4" key="1">
    <citation type="submission" date="2024-07" db="EMBL/GenBank/DDBJ databases">
        <title>Two chromosome-level genome assemblies of Korean endemic species Abeliophyllum distichum and Forsythia ovata (Oleaceae).</title>
        <authorList>
            <person name="Jang H."/>
        </authorList>
    </citation>
    <scope>NUCLEOTIDE SEQUENCE [LARGE SCALE GENOMIC DNA]</scope>
</reference>
<evidence type="ECO:0000256" key="1">
    <source>
        <dbReference type="PROSITE-ProRule" id="PRU00047"/>
    </source>
</evidence>
<feature type="domain" description="CCHC-type" evidence="2">
    <location>
        <begin position="271"/>
        <end position="285"/>
    </location>
</feature>
<dbReference type="EMBL" id="JBFOLK010000003">
    <property type="protein sequence ID" value="KAL2524599.1"/>
    <property type="molecule type" value="Genomic_DNA"/>
</dbReference>
<proteinExistence type="predicted"/>
<dbReference type="Pfam" id="PF10551">
    <property type="entry name" value="MULE"/>
    <property type="match status" value="1"/>
</dbReference>
<dbReference type="AlphaFoldDB" id="A0ABD1UHT0"/>
<evidence type="ECO:0000259" key="2">
    <source>
        <dbReference type="PROSITE" id="PS50158"/>
    </source>
</evidence>
<dbReference type="InterPro" id="IPR001878">
    <property type="entry name" value="Znf_CCHC"/>
</dbReference>
<gene>
    <name evidence="3" type="ORF">Adt_09653</name>
</gene>
<name>A0ABD1UHT0_9LAMI</name>
<dbReference type="GO" id="GO:0008270">
    <property type="term" value="F:zinc ion binding"/>
    <property type="evidence" value="ECO:0007669"/>
    <property type="project" value="UniProtKB-KW"/>
</dbReference>
<dbReference type="PANTHER" id="PTHR47718">
    <property type="entry name" value="OS01G0519700 PROTEIN"/>
    <property type="match status" value="1"/>
</dbReference>
<comment type="caution">
    <text evidence="3">The sequence shown here is derived from an EMBL/GenBank/DDBJ whole genome shotgun (WGS) entry which is preliminary data.</text>
</comment>
<sequence length="331" mass="37970">MEIDAGGLDSVGYVERDLRNHQRNIREELKGHDAETLIEYFSFEKEKSPNFYFDYDTDSDNKLVHDFWADSESRRSYAFFGDAVVFDTTYNTNKYSMIFVPFVGVNHHGQTVLFGCRLLSDESTESFVWLLSKFMDAMPGDTPQIIITDHGCGYCESYINDVTFDIPQMEGVVVLLCCHDMGCWPISRRCWLMMRSLTDARMSFLMEEFVTLHLRIKDIDDGGHVGLSRDRNKNAEERIAICDPSFVRAKGCGKRLKSSKEKSMAKNSRQCSTCGQHGHDKRTCPTLVGRSTMETYQQELNDQVLTQQEGRSEATFMSYASSQCEMGNWFL</sequence>
<keyword evidence="4" id="KW-1185">Reference proteome</keyword>
<dbReference type="InterPro" id="IPR036875">
    <property type="entry name" value="Znf_CCHC_sf"/>
</dbReference>
<dbReference type="PROSITE" id="PS50158">
    <property type="entry name" value="ZF_CCHC"/>
    <property type="match status" value="1"/>
</dbReference>